<keyword evidence="10" id="KW-1133">Transmembrane helix</keyword>
<dbReference type="CTD" id="55572"/>
<dbReference type="GO" id="GO:0032981">
    <property type="term" value="P:mitochondrial respiratory chain complex I assembly"/>
    <property type="evidence" value="ECO:0007669"/>
    <property type="project" value="TreeGrafter"/>
</dbReference>
<organism evidence="17 18">
    <name type="scientific">Cynoglossus semilaevis</name>
    <name type="common">Tongue sole</name>
    <dbReference type="NCBI Taxonomy" id="244447"/>
    <lineage>
        <taxon>Eukaryota</taxon>
        <taxon>Metazoa</taxon>
        <taxon>Chordata</taxon>
        <taxon>Craniata</taxon>
        <taxon>Vertebrata</taxon>
        <taxon>Euteleostomi</taxon>
        <taxon>Actinopterygii</taxon>
        <taxon>Neopterygii</taxon>
        <taxon>Teleostei</taxon>
        <taxon>Neoteleostei</taxon>
        <taxon>Acanthomorphata</taxon>
        <taxon>Carangaria</taxon>
        <taxon>Pleuronectiformes</taxon>
        <taxon>Pleuronectoidei</taxon>
        <taxon>Cynoglossidae</taxon>
        <taxon>Cynoglossinae</taxon>
        <taxon>Cynoglossus</taxon>
    </lineage>
</organism>
<evidence type="ECO:0000256" key="11">
    <source>
        <dbReference type="ARBA" id="ARBA00023002"/>
    </source>
</evidence>
<dbReference type="GO" id="GO:0005743">
    <property type="term" value="C:mitochondrial inner membrane"/>
    <property type="evidence" value="ECO:0007669"/>
    <property type="project" value="UniProtKB-SubCell"/>
</dbReference>
<reference evidence="17 18" key="1">
    <citation type="journal article" date="2014" name="Nat. Genet.">
        <title>Whole-genome sequence of a flatfish provides insights into ZW sex chromosome evolution and adaptation to a benthic lifestyle.</title>
        <authorList>
            <person name="Chen S."/>
            <person name="Zhang G."/>
            <person name="Shao C."/>
            <person name="Huang Q."/>
            <person name="Liu G."/>
            <person name="Zhang P."/>
            <person name="Song W."/>
            <person name="An N."/>
            <person name="Chalopin D."/>
            <person name="Volff J.N."/>
            <person name="Hong Y."/>
            <person name="Li Q."/>
            <person name="Sha Z."/>
            <person name="Zhou H."/>
            <person name="Xie M."/>
            <person name="Yu Q."/>
            <person name="Liu Y."/>
            <person name="Xiang H."/>
            <person name="Wang N."/>
            <person name="Wu K."/>
            <person name="Yang C."/>
            <person name="Zhou Q."/>
            <person name="Liao X."/>
            <person name="Yang L."/>
            <person name="Hu Q."/>
            <person name="Zhang J."/>
            <person name="Meng L."/>
            <person name="Jin L."/>
            <person name="Tian Y."/>
            <person name="Lian J."/>
            <person name="Yang J."/>
            <person name="Miao G."/>
            <person name="Liu S."/>
            <person name="Liang Z."/>
            <person name="Yan F."/>
            <person name="Li Y."/>
            <person name="Sun B."/>
            <person name="Zhang H."/>
            <person name="Zhang J."/>
            <person name="Zhu Y."/>
            <person name="Du M."/>
            <person name="Zhao Y."/>
            <person name="Schartl M."/>
            <person name="Tang Q."/>
            <person name="Wang J."/>
        </authorList>
    </citation>
    <scope>NUCLEOTIDE SEQUENCE</scope>
</reference>
<dbReference type="FunFam" id="3.30.9.10:FF:000155">
    <property type="entry name" value="FAD-dependent oxidoreductase domain-containing 1"/>
    <property type="match status" value="1"/>
</dbReference>
<keyword evidence="18" id="KW-1185">Reference proteome</keyword>
<dbReference type="GeneTree" id="ENSGT00390000006114"/>
<dbReference type="Gene3D" id="3.50.50.60">
    <property type="entry name" value="FAD/NAD(P)-binding domain"/>
    <property type="match status" value="1"/>
</dbReference>
<evidence type="ECO:0000256" key="10">
    <source>
        <dbReference type="ARBA" id="ARBA00022989"/>
    </source>
</evidence>
<proteinExistence type="predicted"/>
<evidence type="ECO:0000256" key="3">
    <source>
        <dbReference type="ARBA" id="ARBA00022448"/>
    </source>
</evidence>
<comment type="function">
    <text evidence="15">Required for the assembly of the mitochondrial membrane respiratory chain NADH dehydrogenase (Complex I). Involved in mid-late stages of complex I assembly.</text>
</comment>
<dbReference type="OrthoDB" id="424974at2759"/>
<keyword evidence="12" id="KW-0496">Mitochondrion</keyword>
<dbReference type="AlphaFoldDB" id="A0A3P8WG69"/>
<evidence type="ECO:0000256" key="4">
    <source>
        <dbReference type="ARBA" id="ARBA00022630"/>
    </source>
</evidence>
<evidence type="ECO:0000259" key="16">
    <source>
        <dbReference type="Pfam" id="PF01266"/>
    </source>
</evidence>
<dbReference type="RefSeq" id="XP_008331246.1">
    <property type="nucleotide sequence ID" value="XM_008333024.3"/>
</dbReference>
<dbReference type="Proteomes" id="UP000265120">
    <property type="component" value="Chromosome 19"/>
</dbReference>
<dbReference type="OMA" id="PDHNALI"/>
<keyword evidence="5" id="KW-0679">Respiratory chain</keyword>
<reference evidence="17" key="2">
    <citation type="submission" date="2025-08" db="UniProtKB">
        <authorList>
            <consortium name="Ensembl"/>
        </authorList>
    </citation>
    <scope>IDENTIFICATION</scope>
</reference>
<keyword evidence="8" id="KW-0274">FAD</keyword>
<evidence type="ECO:0000256" key="15">
    <source>
        <dbReference type="ARBA" id="ARBA00046185"/>
    </source>
</evidence>
<evidence type="ECO:0000313" key="17">
    <source>
        <dbReference type="Ensembl" id="ENSCSEP00000023610.1"/>
    </source>
</evidence>
<dbReference type="PANTHER" id="PTHR13847:SF287">
    <property type="entry name" value="FAD-DEPENDENT OXIDOREDUCTASE DOMAIN-CONTAINING PROTEIN 1"/>
    <property type="match status" value="1"/>
</dbReference>
<dbReference type="KEGG" id="csem:103395352"/>
<dbReference type="SUPFAM" id="SSF51905">
    <property type="entry name" value="FAD/NAD(P)-binding domain"/>
    <property type="match status" value="1"/>
</dbReference>
<evidence type="ECO:0000256" key="1">
    <source>
        <dbReference type="ARBA" id="ARBA00001974"/>
    </source>
</evidence>
<evidence type="ECO:0000256" key="14">
    <source>
        <dbReference type="ARBA" id="ARBA00039785"/>
    </source>
</evidence>
<accession>A0A3P8WG69</accession>
<protein>
    <recommendedName>
        <fullName evidence="14">FAD-dependent oxidoreductase domain-containing protein 1</fullName>
    </recommendedName>
</protein>
<evidence type="ECO:0000256" key="7">
    <source>
        <dbReference type="ARBA" id="ARBA00022792"/>
    </source>
</evidence>
<evidence type="ECO:0000256" key="2">
    <source>
        <dbReference type="ARBA" id="ARBA00004434"/>
    </source>
</evidence>
<keyword evidence="7" id="KW-0999">Mitochondrion inner membrane</keyword>
<dbReference type="Ensembl" id="ENSCSET00000023918.1">
    <property type="protein sequence ID" value="ENSCSEP00000023610.1"/>
    <property type="gene ID" value="ENSCSEG00000015059.1"/>
</dbReference>
<keyword evidence="13" id="KW-0472">Membrane</keyword>
<keyword evidence="9" id="KW-0249">Electron transport</keyword>
<evidence type="ECO:0000256" key="8">
    <source>
        <dbReference type="ARBA" id="ARBA00022827"/>
    </source>
</evidence>
<dbReference type="Pfam" id="PF01266">
    <property type="entry name" value="DAO"/>
    <property type="match status" value="1"/>
</dbReference>
<dbReference type="InterPro" id="IPR036188">
    <property type="entry name" value="FAD/NAD-bd_sf"/>
</dbReference>
<keyword evidence="4" id="KW-0285">Flavoprotein</keyword>
<comment type="subcellular location">
    <subcellularLocation>
        <location evidence="2">Mitochondrion inner membrane</location>
        <topology evidence="2">Single-pass membrane protein</topology>
    </subcellularLocation>
</comment>
<dbReference type="InterPro" id="IPR006076">
    <property type="entry name" value="FAD-dep_OxRdtase"/>
</dbReference>
<evidence type="ECO:0000256" key="13">
    <source>
        <dbReference type="ARBA" id="ARBA00023136"/>
    </source>
</evidence>
<evidence type="ECO:0000313" key="18">
    <source>
        <dbReference type="Proteomes" id="UP000265120"/>
    </source>
</evidence>
<reference evidence="17" key="3">
    <citation type="submission" date="2025-09" db="UniProtKB">
        <authorList>
            <consortium name="Ensembl"/>
        </authorList>
    </citation>
    <scope>IDENTIFICATION</scope>
</reference>
<dbReference type="InParanoid" id="A0A3P8WG69"/>
<dbReference type="STRING" id="244447.ENSCSEP00000023610"/>
<feature type="domain" description="FAD dependent oxidoreductase" evidence="16">
    <location>
        <begin position="89"/>
        <end position="478"/>
    </location>
</feature>
<name>A0A3P8WG69_CYNSE</name>
<sequence>MLTWRRLHVKVRAAHAPLTSRLVTRQHAWTHGHLTSCLKLSTSTALRKDFFKDVETTFVEMKKKAADALPSSNWSPFYINPNLPPERADIVIVGGGVMGWSIAYWLKKMENSRNGMRVVVVEKDPVYTQASTVLSAGGIRQQFSLPENILLSLASADFLRNVNEHLNVYNEDPVDLQFNQSGYLFLANEKVAHIMEENYHIQSQFGAQVSLLSPTQLQERFPWINTDGVALASYGLENEGWFDPWSLLNGFKRKAISLGVIPCTGKVTDFDYTVTLAHMYDQDVMVRRVKSVKVQMPNSPEYQPVECAIVINAAGAFSAKVTEMLRVGSGDKYSIDGIPFPVEPRKRYIYVFNCPDGPGLDTPFLIDYSGVYFRREGLGGNYIGGASPDEENEPDAGNLDVDHDFFVEKVWPELAHRVPSFEKLKVTSSWAGFYDYNTLDQNAIIGVHPLINNMYCATGFSGHGLQHSPGVGRALAELILKGGFETLDLSVFGLDRIMKQEPVLERNIL</sequence>
<evidence type="ECO:0000256" key="12">
    <source>
        <dbReference type="ARBA" id="ARBA00023128"/>
    </source>
</evidence>
<dbReference type="PANTHER" id="PTHR13847">
    <property type="entry name" value="SARCOSINE DEHYDROGENASE-RELATED"/>
    <property type="match status" value="1"/>
</dbReference>
<keyword evidence="3" id="KW-0813">Transport</keyword>
<dbReference type="Gene3D" id="3.30.9.10">
    <property type="entry name" value="D-Amino Acid Oxidase, subunit A, domain 2"/>
    <property type="match status" value="1"/>
</dbReference>
<comment type="cofactor">
    <cofactor evidence="1">
        <name>FAD</name>
        <dbReference type="ChEBI" id="CHEBI:57692"/>
    </cofactor>
</comment>
<evidence type="ECO:0000256" key="9">
    <source>
        <dbReference type="ARBA" id="ARBA00022982"/>
    </source>
</evidence>
<evidence type="ECO:0000256" key="5">
    <source>
        <dbReference type="ARBA" id="ARBA00022660"/>
    </source>
</evidence>
<dbReference type="GeneID" id="103395352"/>
<evidence type="ECO:0000256" key="6">
    <source>
        <dbReference type="ARBA" id="ARBA00022692"/>
    </source>
</evidence>
<keyword evidence="11" id="KW-0560">Oxidoreductase</keyword>
<dbReference type="GO" id="GO:0016491">
    <property type="term" value="F:oxidoreductase activity"/>
    <property type="evidence" value="ECO:0007669"/>
    <property type="project" value="UniProtKB-KW"/>
</dbReference>
<keyword evidence="6" id="KW-0812">Transmembrane</keyword>